<keyword evidence="2" id="KW-0808">Transferase</keyword>
<gene>
    <name evidence="5" type="ORF">NMOB1V02_LOCUS11913</name>
</gene>
<evidence type="ECO:0000256" key="1">
    <source>
        <dbReference type="ARBA" id="ARBA00009342"/>
    </source>
</evidence>
<reference evidence="5" key="1">
    <citation type="submission" date="2020-11" db="EMBL/GenBank/DDBJ databases">
        <authorList>
            <person name="Tran Van P."/>
        </authorList>
    </citation>
    <scope>NUCLEOTIDE SEQUENCE</scope>
</reference>
<accession>A0A7R9C017</accession>
<evidence type="ECO:0000256" key="2">
    <source>
        <dbReference type="ARBA" id="ARBA00022679"/>
    </source>
</evidence>
<protein>
    <recommendedName>
        <fullName evidence="4">N-acetyltransferase domain-containing protein</fullName>
    </recommendedName>
</protein>
<evidence type="ECO:0000313" key="5">
    <source>
        <dbReference type="EMBL" id="CAD7284306.1"/>
    </source>
</evidence>
<name>A0A7R9C017_9CRUS</name>
<dbReference type="OrthoDB" id="5043642at2759"/>
<keyword evidence="6" id="KW-1185">Reference proteome</keyword>
<dbReference type="EMBL" id="OA889746">
    <property type="protein sequence ID" value="CAD7284306.1"/>
    <property type="molecule type" value="Genomic_DNA"/>
</dbReference>
<dbReference type="SUPFAM" id="SSF55729">
    <property type="entry name" value="Acyl-CoA N-acyltransferases (Nat)"/>
    <property type="match status" value="1"/>
</dbReference>
<dbReference type="Gene3D" id="3.40.630.30">
    <property type="match status" value="1"/>
</dbReference>
<dbReference type="GO" id="GO:0008080">
    <property type="term" value="F:N-acetyltransferase activity"/>
    <property type="evidence" value="ECO:0007669"/>
    <property type="project" value="InterPro"/>
</dbReference>
<feature type="domain" description="N-acetyltransferase" evidence="4">
    <location>
        <begin position="135"/>
        <end position="255"/>
    </location>
</feature>
<dbReference type="PANTHER" id="PTHR13256:SF16">
    <property type="entry name" value="ALPHA_BETA-TUBULIN-N-ACETYLTRANSFERASE 9"/>
    <property type="match status" value="1"/>
</dbReference>
<keyword evidence="3" id="KW-0012">Acyltransferase</keyword>
<dbReference type="AlphaFoldDB" id="A0A7R9C017"/>
<dbReference type="Proteomes" id="UP000678499">
    <property type="component" value="Unassembled WGS sequence"/>
</dbReference>
<evidence type="ECO:0000313" key="6">
    <source>
        <dbReference type="Proteomes" id="UP000678499"/>
    </source>
</evidence>
<evidence type="ECO:0000256" key="3">
    <source>
        <dbReference type="ARBA" id="ARBA00023315"/>
    </source>
</evidence>
<proteinExistence type="inferred from homology"/>
<dbReference type="InterPro" id="IPR000182">
    <property type="entry name" value="GNAT_dom"/>
</dbReference>
<dbReference type="InterPro" id="IPR016181">
    <property type="entry name" value="Acyl_CoA_acyltransferase"/>
</dbReference>
<organism evidence="5">
    <name type="scientific">Notodromas monacha</name>
    <dbReference type="NCBI Taxonomy" id="399045"/>
    <lineage>
        <taxon>Eukaryota</taxon>
        <taxon>Metazoa</taxon>
        <taxon>Ecdysozoa</taxon>
        <taxon>Arthropoda</taxon>
        <taxon>Crustacea</taxon>
        <taxon>Oligostraca</taxon>
        <taxon>Ostracoda</taxon>
        <taxon>Podocopa</taxon>
        <taxon>Podocopida</taxon>
        <taxon>Cypridocopina</taxon>
        <taxon>Cypridoidea</taxon>
        <taxon>Cyprididae</taxon>
        <taxon>Notodromas</taxon>
    </lineage>
</organism>
<sequence length="259" mass="29336">MDNRANEDVFTYTELPSNGDQMEAGIWSLVLTHPGLDCLIEVDEFVMFPGEDLDLRRSEQNNYNEGKPRNNCGVLESNSGALQKRTCTQASTHSLSHFREFPRGFYDLIHSRYHCWMESEELRILTASERLTLEEEYLNQVSWMEDPNKCTFIILEKTKYDESLDEIVSMIGDVNLFLQLSSDDDPESGDGKLCQPVAEIEIMIAEDAARGKGLGKESLLAMIIFGRTILGINRFTAKIGFDNHASISLFRNVGFIEAC</sequence>
<comment type="similarity">
    <text evidence="1">Belongs to the acetyltransferase family. GNAT subfamily.</text>
</comment>
<evidence type="ECO:0000259" key="4">
    <source>
        <dbReference type="Pfam" id="PF13302"/>
    </source>
</evidence>
<dbReference type="EMBL" id="CAJPEX010007709">
    <property type="protein sequence ID" value="CAG0924458.1"/>
    <property type="molecule type" value="Genomic_DNA"/>
</dbReference>
<dbReference type="Pfam" id="PF13302">
    <property type="entry name" value="Acetyltransf_3"/>
    <property type="match status" value="1"/>
</dbReference>
<dbReference type="PANTHER" id="PTHR13256">
    <property type="entry name" value="N-ACETYLTRANSFERASE 9"/>
    <property type="match status" value="1"/>
</dbReference>
<dbReference type="InterPro" id="IPR039135">
    <property type="entry name" value="NAT9-like"/>
</dbReference>